<dbReference type="Proteomes" id="UP000050360">
    <property type="component" value="Unassembled WGS sequence"/>
</dbReference>
<dbReference type="AlphaFoldDB" id="A0A0P8AJH0"/>
<gene>
    <name evidence="1" type="ORF">MPEBLZ_00564</name>
</gene>
<protein>
    <submittedName>
        <fullName evidence="1">Uncharacterized protein</fullName>
    </submittedName>
</protein>
<name>A0A0P8AJH0_9EURY</name>
<comment type="caution">
    <text evidence="1">The sequence shown here is derived from an EMBL/GenBank/DDBJ whole genome shotgun (WGS) entry which is preliminary data.</text>
</comment>
<organism evidence="1 2">
    <name type="scientific">Candidatus Methanoperedens nitratireducens</name>
    <dbReference type="NCBI Taxonomy" id="1392998"/>
    <lineage>
        <taxon>Archaea</taxon>
        <taxon>Methanobacteriati</taxon>
        <taxon>Methanobacteriota</taxon>
        <taxon>Stenosarchaea group</taxon>
        <taxon>Methanomicrobia</taxon>
        <taxon>Methanosarcinales</taxon>
        <taxon>ANME-2 cluster</taxon>
        <taxon>Candidatus Methanoperedentaceae</taxon>
        <taxon>Candidatus Methanoperedens</taxon>
    </lineage>
</organism>
<dbReference type="EMBL" id="LKCM01000051">
    <property type="protein sequence ID" value="KPQ44835.1"/>
    <property type="molecule type" value="Genomic_DNA"/>
</dbReference>
<sequence length="30" mass="3777">MVWEEWEVLYKIEGENKKDKQKNIFEKGDY</sequence>
<reference evidence="1 2" key="1">
    <citation type="submission" date="2015-09" db="EMBL/GenBank/DDBJ databases">
        <title>A metagenomics-based metabolic model of nitrate-dependent anaerobic oxidation of methane by Methanoperedens-like archaea.</title>
        <authorList>
            <person name="Arshad A."/>
            <person name="Speth D.R."/>
            <person name="De Graaf R.M."/>
            <person name="Op Den Camp H.J."/>
            <person name="Jetten M.S."/>
            <person name="Welte C.U."/>
        </authorList>
    </citation>
    <scope>NUCLEOTIDE SEQUENCE [LARGE SCALE GENOMIC DNA]</scope>
</reference>
<proteinExistence type="predicted"/>
<accession>A0A0P8AJH0</accession>
<evidence type="ECO:0000313" key="2">
    <source>
        <dbReference type="Proteomes" id="UP000050360"/>
    </source>
</evidence>
<evidence type="ECO:0000313" key="1">
    <source>
        <dbReference type="EMBL" id="KPQ44835.1"/>
    </source>
</evidence>